<dbReference type="InterPro" id="IPR000374">
    <property type="entry name" value="PC_trans"/>
</dbReference>
<dbReference type="PROSITE" id="PS01315">
    <property type="entry name" value="CDS"/>
    <property type="match status" value="1"/>
</dbReference>
<evidence type="ECO:0000256" key="10">
    <source>
        <dbReference type="ARBA" id="ARBA00022679"/>
    </source>
</evidence>
<keyword evidence="10 18" id="KW-0808">Transferase</keyword>
<evidence type="ECO:0000256" key="19">
    <source>
        <dbReference type="SAM" id="Phobius"/>
    </source>
</evidence>
<feature type="transmembrane region" description="Helical" evidence="19">
    <location>
        <begin position="7"/>
        <end position="23"/>
    </location>
</feature>
<evidence type="ECO:0000256" key="12">
    <source>
        <dbReference type="ARBA" id="ARBA00022695"/>
    </source>
</evidence>
<dbReference type="AlphaFoldDB" id="A0A364JY05"/>
<dbReference type="GO" id="GO:0016024">
    <property type="term" value="P:CDP-diacylglycerol biosynthetic process"/>
    <property type="evidence" value="ECO:0007669"/>
    <property type="project" value="UniProtKB-UniPathway"/>
</dbReference>
<evidence type="ECO:0000256" key="7">
    <source>
        <dbReference type="ARBA" id="ARBA00019373"/>
    </source>
</evidence>
<keyword evidence="16" id="KW-0594">Phospholipid biosynthesis</keyword>
<evidence type="ECO:0000256" key="18">
    <source>
        <dbReference type="RuleBase" id="RU003938"/>
    </source>
</evidence>
<evidence type="ECO:0000256" key="1">
    <source>
        <dbReference type="ARBA" id="ARBA00001698"/>
    </source>
</evidence>
<evidence type="ECO:0000256" key="9">
    <source>
        <dbReference type="ARBA" id="ARBA00022516"/>
    </source>
</evidence>
<dbReference type="UniPathway" id="UPA00557">
    <property type="reaction ID" value="UER00614"/>
</dbReference>
<feature type="transmembrane region" description="Helical" evidence="19">
    <location>
        <begin position="77"/>
        <end position="94"/>
    </location>
</feature>
<sequence>MSNLQIRILTAVVLAAVALWLTFVGGQGFKLFSIAIALAMFYEWLGLTTTKQTAFSRIVGWGWLVFVSALIFTEQSAFVTIGALLAGCAVLILSQWSGSRAWSAAGLFYAGFSAISLSFLRGDEPFGFTAIIFLFTVVWSTDIAAYFSGRTIGGPKLAPRFSPNKTWSGAIGGAIAAMIGGYIVALILLPGADWRFAALALLLSIVSQIGDLAESWVKRQFGAKDSGRLLPGHGGVLDRVDGLVVAAAILYLFGAFAAGPDAPSAFFISFSGI</sequence>
<comment type="catalytic activity">
    <reaction evidence="1 18">
        <text>a 1,2-diacyl-sn-glycero-3-phosphate + CTP + H(+) = a CDP-1,2-diacyl-sn-glycerol + diphosphate</text>
        <dbReference type="Rhea" id="RHEA:16229"/>
        <dbReference type="ChEBI" id="CHEBI:15378"/>
        <dbReference type="ChEBI" id="CHEBI:33019"/>
        <dbReference type="ChEBI" id="CHEBI:37563"/>
        <dbReference type="ChEBI" id="CHEBI:58332"/>
        <dbReference type="ChEBI" id="CHEBI:58608"/>
        <dbReference type="EC" id="2.7.7.41"/>
    </reaction>
</comment>
<evidence type="ECO:0000256" key="17">
    <source>
        <dbReference type="ARBA" id="ARBA00023264"/>
    </source>
</evidence>
<dbReference type="RefSeq" id="WP_111574568.1">
    <property type="nucleotide sequence ID" value="NZ_JBHEEY010000003.1"/>
</dbReference>
<keyword evidence="15 19" id="KW-0472">Membrane</keyword>
<evidence type="ECO:0000256" key="2">
    <source>
        <dbReference type="ARBA" id="ARBA00004651"/>
    </source>
</evidence>
<dbReference type="PANTHER" id="PTHR46382">
    <property type="entry name" value="PHOSPHATIDATE CYTIDYLYLTRANSFERASE"/>
    <property type="match status" value="1"/>
</dbReference>
<dbReference type="Proteomes" id="UP000249453">
    <property type="component" value="Unassembled WGS sequence"/>
</dbReference>
<evidence type="ECO:0000256" key="13">
    <source>
        <dbReference type="ARBA" id="ARBA00022989"/>
    </source>
</evidence>
<proteinExistence type="inferred from homology"/>
<dbReference type="EMBL" id="QLMK01000002">
    <property type="protein sequence ID" value="RAK32344.1"/>
    <property type="molecule type" value="Genomic_DNA"/>
</dbReference>
<evidence type="ECO:0000313" key="21">
    <source>
        <dbReference type="Proteomes" id="UP000249453"/>
    </source>
</evidence>
<evidence type="ECO:0000256" key="14">
    <source>
        <dbReference type="ARBA" id="ARBA00023098"/>
    </source>
</evidence>
<evidence type="ECO:0000256" key="15">
    <source>
        <dbReference type="ARBA" id="ARBA00023136"/>
    </source>
</evidence>
<dbReference type="OrthoDB" id="9799199at2"/>
<name>A0A364JY05_9HYPH</name>
<dbReference type="PANTHER" id="PTHR46382:SF1">
    <property type="entry name" value="PHOSPHATIDATE CYTIDYLYLTRANSFERASE"/>
    <property type="match status" value="1"/>
</dbReference>
<keyword evidence="8" id="KW-1003">Cell membrane</keyword>
<feature type="transmembrane region" description="Helical" evidence="19">
    <location>
        <begin position="126"/>
        <end position="147"/>
    </location>
</feature>
<reference evidence="20 21" key="1">
    <citation type="submission" date="2018-06" db="EMBL/GenBank/DDBJ databases">
        <title>Genomic Encyclopedia of Type Strains, Phase IV (KMG-IV): sequencing the most valuable type-strain genomes for metagenomic binning, comparative biology and taxonomic classification.</title>
        <authorList>
            <person name="Goeker M."/>
        </authorList>
    </citation>
    <scope>NUCLEOTIDE SEQUENCE [LARGE SCALE GENOMIC DNA]</scope>
    <source>
        <strain evidence="20 21">DSM 26720</strain>
    </source>
</reference>
<evidence type="ECO:0000256" key="16">
    <source>
        <dbReference type="ARBA" id="ARBA00023209"/>
    </source>
</evidence>
<evidence type="ECO:0000256" key="5">
    <source>
        <dbReference type="ARBA" id="ARBA00010185"/>
    </source>
</evidence>
<feature type="transmembrane region" description="Helical" evidence="19">
    <location>
        <begin position="101"/>
        <end position="120"/>
    </location>
</feature>
<comment type="caution">
    <text evidence="20">The sequence shown here is derived from an EMBL/GenBank/DDBJ whole genome shotgun (WGS) entry which is preliminary data.</text>
</comment>
<comment type="pathway">
    <text evidence="3 18">Phospholipid metabolism; CDP-diacylglycerol biosynthesis; CDP-diacylglycerol from sn-glycerol 3-phosphate: step 3/3.</text>
</comment>
<comment type="pathway">
    <text evidence="4">Lipid metabolism.</text>
</comment>
<evidence type="ECO:0000256" key="4">
    <source>
        <dbReference type="ARBA" id="ARBA00005189"/>
    </source>
</evidence>
<gene>
    <name evidence="20" type="ORF">C7374_102350</name>
</gene>
<dbReference type="GO" id="GO:0004605">
    <property type="term" value="F:phosphatidate cytidylyltransferase activity"/>
    <property type="evidence" value="ECO:0007669"/>
    <property type="project" value="UniProtKB-EC"/>
</dbReference>
<evidence type="ECO:0000256" key="6">
    <source>
        <dbReference type="ARBA" id="ARBA00012487"/>
    </source>
</evidence>
<dbReference type="EC" id="2.7.7.41" evidence="6 18"/>
<evidence type="ECO:0000256" key="8">
    <source>
        <dbReference type="ARBA" id="ARBA00022475"/>
    </source>
</evidence>
<organism evidence="20 21">
    <name type="scientific">Falsochrobactrum ovis</name>
    <dbReference type="NCBI Taxonomy" id="1293442"/>
    <lineage>
        <taxon>Bacteria</taxon>
        <taxon>Pseudomonadati</taxon>
        <taxon>Pseudomonadota</taxon>
        <taxon>Alphaproteobacteria</taxon>
        <taxon>Hyphomicrobiales</taxon>
        <taxon>Brucellaceae</taxon>
        <taxon>Falsochrobactrum</taxon>
    </lineage>
</organism>
<keyword evidence="14" id="KW-0443">Lipid metabolism</keyword>
<accession>A0A364JY05</accession>
<evidence type="ECO:0000313" key="20">
    <source>
        <dbReference type="EMBL" id="RAK32344.1"/>
    </source>
</evidence>
<dbReference type="GO" id="GO:0005886">
    <property type="term" value="C:plasma membrane"/>
    <property type="evidence" value="ECO:0007669"/>
    <property type="project" value="UniProtKB-SubCell"/>
</dbReference>
<evidence type="ECO:0000256" key="11">
    <source>
        <dbReference type="ARBA" id="ARBA00022692"/>
    </source>
</evidence>
<feature type="transmembrane region" description="Helical" evidence="19">
    <location>
        <begin position="167"/>
        <end position="188"/>
    </location>
</feature>
<feature type="transmembrane region" description="Helical" evidence="19">
    <location>
        <begin position="54"/>
        <end position="71"/>
    </location>
</feature>
<comment type="similarity">
    <text evidence="5 18">Belongs to the CDS family.</text>
</comment>
<keyword evidence="13 19" id="KW-1133">Transmembrane helix</keyword>
<dbReference type="Pfam" id="PF01148">
    <property type="entry name" value="CTP_transf_1"/>
    <property type="match status" value="1"/>
</dbReference>
<keyword evidence="21" id="KW-1185">Reference proteome</keyword>
<keyword evidence="12 18" id="KW-0548">Nucleotidyltransferase</keyword>
<evidence type="ECO:0000256" key="3">
    <source>
        <dbReference type="ARBA" id="ARBA00005119"/>
    </source>
</evidence>
<keyword evidence="11 18" id="KW-0812">Transmembrane</keyword>
<keyword evidence="9" id="KW-0444">Lipid biosynthesis</keyword>
<comment type="subcellular location">
    <subcellularLocation>
        <location evidence="2">Cell membrane</location>
        <topology evidence="2">Multi-pass membrane protein</topology>
    </subcellularLocation>
</comment>
<keyword evidence="17" id="KW-1208">Phospholipid metabolism</keyword>
<feature type="transmembrane region" description="Helical" evidence="19">
    <location>
        <begin position="29"/>
        <end position="47"/>
    </location>
</feature>
<protein>
    <recommendedName>
        <fullName evidence="7 18">Phosphatidate cytidylyltransferase</fullName>
        <ecNumber evidence="6 18">2.7.7.41</ecNumber>
    </recommendedName>
</protein>